<dbReference type="Pfam" id="PF00534">
    <property type="entry name" value="Glycos_transf_1"/>
    <property type="match status" value="1"/>
</dbReference>
<evidence type="ECO:0000313" key="3">
    <source>
        <dbReference type="EMBL" id="WUO50666.1"/>
    </source>
</evidence>
<evidence type="ECO:0000256" key="1">
    <source>
        <dbReference type="ARBA" id="ARBA00022679"/>
    </source>
</evidence>
<gene>
    <name evidence="3" type="ORF">OHU17_00495</name>
</gene>
<dbReference type="RefSeq" id="WP_078488944.1">
    <property type="nucleotide sequence ID" value="NZ_CP108057.1"/>
</dbReference>
<evidence type="ECO:0000259" key="2">
    <source>
        <dbReference type="Pfam" id="PF00534"/>
    </source>
</evidence>
<accession>A0ABZ1RVD4</accession>
<protein>
    <submittedName>
        <fullName evidence="3">Glycosyltransferase</fullName>
    </submittedName>
</protein>
<dbReference type="SUPFAM" id="SSF53756">
    <property type="entry name" value="UDP-Glycosyltransferase/glycogen phosphorylase"/>
    <property type="match status" value="1"/>
</dbReference>
<name>A0ABZ1RVD4_9ACTN</name>
<dbReference type="Gene3D" id="3.40.50.2000">
    <property type="entry name" value="Glycogen Phosphorylase B"/>
    <property type="match status" value="1"/>
</dbReference>
<keyword evidence="4" id="KW-1185">Reference proteome</keyword>
<reference evidence="3" key="1">
    <citation type="submission" date="2022-10" db="EMBL/GenBank/DDBJ databases">
        <title>The complete genomes of actinobacterial strains from the NBC collection.</title>
        <authorList>
            <person name="Joergensen T.S."/>
            <person name="Alvarez Arevalo M."/>
            <person name="Sterndorff E.B."/>
            <person name="Faurdal D."/>
            <person name="Vuksanovic O."/>
            <person name="Mourched A.-S."/>
            <person name="Charusanti P."/>
            <person name="Shaw S."/>
            <person name="Blin K."/>
            <person name="Weber T."/>
        </authorList>
    </citation>
    <scope>NUCLEOTIDE SEQUENCE</scope>
    <source>
        <strain evidence="3">NBC_00283</strain>
    </source>
</reference>
<sequence length="65" mass="6456">MRCSTLLTDPSIDEPFGLIHLEAMASGTPVVASASGGPSATSSPAAPRAVARVVAGVPPPPRFSV</sequence>
<dbReference type="EMBL" id="CP108057">
    <property type="protein sequence ID" value="WUO50666.1"/>
    <property type="molecule type" value="Genomic_DNA"/>
</dbReference>
<evidence type="ECO:0000313" key="4">
    <source>
        <dbReference type="Proteomes" id="UP001432075"/>
    </source>
</evidence>
<feature type="domain" description="Glycosyl transferase family 1" evidence="2">
    <location>
        <begin position="9"/>
        <end position="41"/>
    </location>
</feature>
<dbReference type="Proteomes" id="UP001432075">
    <property type="component" value="Chromosome"/>
</dbReference>
<dbReference type="InterPro" id="IPR001296">
    <property type="entry name" value="Glyco_trans_1"/>
</dbReference>
<proteinExistence type="predicted"/>
<keyword evidence="1" id="KW-0808">Transferase</keyword>
<organism evidence="3 4">
    <name type="scientific">Streptomyces goshikiensis</name>
    <dbReference type="NCBI Taxonomy" id="1942"/>
    <lineage>
        <taxon>Bacteria</taxon>
        <taxon>Bacillati</taxon>
        <taxon>Actinomycetota</taxon>
        <taxon>Actinomycetes</taxon>
        <taxon>Kitasatosporales</taxon>
        <taxon>Streptomycetaceae</taxon>
        <taxon>Streptomyces</taxon>
    </lineage>
</organism>